<dbReference type="InterPro" id="IPR025714">
    <property type="entry name" value="Methyltranfer_dom"/>
</dbReference>
<proteinExistence type="predicted"/>
<dbReference type="GeneID" id="19243217"/>
<dbReference type="eggNOG" id="KOG2651">
    <property type="taxonomic scope" value="Eukaryota"/>
</dbReference>
<dbReference type="RefSeq" id="XP_007801432.1">
    <property type="nucleotide sequence ID" value="XM_007803241.1"/>
</dbReference>
<dbReference type="OMA" id="LQAPYNW"/>
<evidence type="ECO:0000259" key="2">
    <source>
        <dbReference type="Pfam" id="PF13679"/>
    </source>
</evidence>
<dbReference type="HOGENOM" id="CLU_016581_1_0_1"/>
<organism evidence="3 4">
    <name type="scientific">Endocarpon pusillum (strain Z07020 / HMAS-L-300199)</name>
    <name type="common">Lichen-forming fungus</name>
    <dbReference type="NCBI Taxonomy" id="1263415"/>
    <lineage>
        <taxon>Eukaryota</taxon>
        <taxon>Fungi</taxon>
        <taxon>Dikarya</taxon>
        <taxon>Ascomycota</taxon>
        <taxon>Pezizomycotina</taxon>
        <taxon>Eurotiomycetes</taxon>
        <taxon>Chaetothyriomycetidae</taxon>
        <taxon>Verrucariales</taxon>
        <taxon>Verrucariaceae</taxon>
        <taxon>Endocarpon</taxon>
    </lineage>
</organism>
<feature type="region of interest" description="Disordered" evidence="1">
    <location>
        <begin position="391"/>
        <end position="413"/>
    </location>
</feature>
<dbReference type="OrthoDB" id="10258156at2759"/>
<dbReference type="PANTHER" id="PTHR12496:SF0">
    <property type="entry name" value="METHYLTRANSFERASE DOMAIN-CONTAINING PROTEIN"/>
    <property type="match status" value="1"/>
</dbReference>
<evidence type="ECO:0000313" key="3">
    <source>
        <dbReference type="EMBL" id="ERF72920.1"/>
    </source>
</evidence>
<dbReference type="PANTHER" id="PTHR12496">
    <property type="entry name" value="CGI-41 METHYLTRANSFERASE"/>
    <property type="match status" value="1"/>
</dbReference>
<sequence length="643" mass="71896">MSDRPMPPAQRLPLDTSWPDEDVFVQSLLSFATECELFRNLCGGVHILDFLTREPELYATVLPQEWRNWFDQVDVHDVLQLLLREDLDPLLSSQQPVSWREGPDPPGSLIRYAITIRKHCLLRDYNSPTLGSDSGVMPRRLVAGMKPKKLHEVQHFSTYIDRLSCFVAEETGEPVSGFVDFGSGQNYLGRTLASPPYNRNVVAIERKHHNVAGARRKDVYAKLAKKEGIMRNKKEYKRQLMEGGSIDECVSVASDAQSPGGGTGNHTVYEKSDVGLSGSITYIEHEIENGQIEEIIYPPACIPTMSCASSSTARDYLAPSTPSGLAQHAMSRPNLMVISLHSCGNLSHHGLRTLEPSLNPSVSAVALIGCCYNLLTERLGPATYKHPLLRPRHPRLESTGSAYDPQGFPMSRRLEEFSNPDGTHGVRLNITARMMAVQAPYNWGREDSEAFFTRHFYRALLQRMLMDVGIVKQSSSTTSSQDVVGGSISGRDEAGTPLIIGSLRSSAFTSFRAYVHAALEKLSRDPLIDNLIQSKTIGFNDDEIASYEMRFASARKQLAVMWSLMAFSAGVVESIIVVDRWLWLKEQVGWIGKCWVEPVFEYKYSPRNLVVVGVRKRREKQETEKEELNTGSSETKEKKIGLN</sequence>
<dbReference type="AlphaFoldDB" id="U1HR18"/>
<dbReference type="Pfam" id="PF13679">
    <property type="entry name" value="Methyltransf_32"/>
    <property type="match status" value="1"/>
</dbReference>
<dbReference type="EMBL" id="KE721013">
    <property type="protein sequence ID" value="ERF72920.1"/>
    <property type="molecule type" value="Genomic_DNA"/>
</dbReference>
<evidence type="ECO:0000256" key="1">
    <source>
        <dbReference type="SAM" id="MobiDB-lite"/>
    </source>
</evidence>
<gene>
    <name evidence="3" type="ORF">EPUS_08367</name>
</gene>
<reference evidence="4" key="1">
    <citation type="journal article" date="2014" name="BMC Genomics">
        <title>Genome characteristics reveal the impact of lichenization on lichen-forming fungus Endocarpon pusillum Hedwig (Verrucariales, Ascomycota).</title>
        <authorList>
            <person name="Wang Y.-Y."/>
            <person name="Liu B."/>
            <person name="Zhang X.-Y."/>
            <person name="Zhou Q.-M."/>
            <person name="Zhang T."/>
            <person name="Li H."/>
            <person name="Yu Y.-F."/>
            <person name="Zhang X.-L."/>
            <person name="Hao X.-Y."/>
            <person name="Wang M."/>
            <person name="Wang L."/>
            <person name="Wei J.-C."/>
        </authorList>
    </citation>
    <scope>NUCLEOTIDE SEQUENCE [LARGE SCALE GENOMIC DNA]</scope>
    <source>
        <strain evidence="4">Z07020 / HMAS-L-300199</strain>
    </source>
</reference>
<protein>
    <recommendedName>
        <fullName evidence="2">Methyltransferase domain-containing protein</fullName>
    </recommendedName>
</protein>
<feature type="domain" description="Methyltransferase" evidence="2">
    <location>
        <begin position="148"/>
        <end position="377"/>
    </location>
</feature>
<dbReference type="Proteomes" id="UP000019373">
    <property type="component" value="Unassembled WGS sequence"/>
</dbReference>
<evidence type="ECO:0000313" key="4">
    <source>
        <dbReference type="Proteomes" id="UP000019373"/>
    </source>
</evidence>
<accession>U1HR18</accession>
<keyword evidence="4" id="KW-1185">Reference proteome</keyword>
<dbReference type="InterPro" id="IPR052220">
    <property type="entry name" value="METTL25"/>
</dbReference>
<name>U1HR18_ENDPU</name>
<feature type="region of interest" description="Disordered" evidence="1">
    <location>
        <begin position="619"/>
        <end position="643"/>
    </location>
</feature>